<reference evidence="4 5" key="1">
    <citation type="submission" date="2015-12" db="EMBL/GenBank/DDBJ databases">
        <title>Dictyostelia acquired genes for synthesis and detection of signals that induce cell-type specialization by lateral gene transfer from prokaryotes.</title>
        <authorList>
            <person name="Gloeckner G."/>
            <person name="Schaap P."/>
        </authorList>
    </citation>
    <scope>NUCLEOTIDE SEQUENCE [LARGE SCALE GENOMIC DNA]</scope>
    <source>
        <strain evidence="4 5">TK</strain>
    </source>
</reference>
<dbReference type="FunFam" id="1.20.1270.10:FF:000002">
    <property type="entry name" value="Heat shock 70 kDa protein 4"/>
    <property type="match status" value="1"/>
</dbReference>
<dbReference type="STRING" id="361077.A0A151ZIP2"/>
<evidence type="ECO:0000256" key="2">
    <source>
        <dbReference type="ARBA" id="ARBA00022840"/>
    </source>
</evidence>
<feature type="compositionally biased region" description="Basic and acidic residues" evidence="3">
    <location>
        <begin position="495"/>
        <end position="504"/>
    </location>
</feature>
<dbReference type="OMA" id="WEQSPEI"/>
<dbReference type="SUPFAM" id="SSF100934">
    <property type="entry name" value="Heat shock protein 70kD (HSP70), C-terminal subdomain"/>
    <property type="match status" value="2"/>
</dbReference>
<accession>A0A151ZIP2</accession>
<evidence type="ECO:0000313" key="4">
    <source>
        <dbReference type="EMBL" id="KYQ93775.1"/>
    </source>
</evidence>
<protein>
    <submittedName>
        <fullName evidence="4">Heat shock protein Hsp70 family protein</fullName>
    </submittedName>
</protein>
<keyword evidence="4" id="KW-0346">Stress response</keyword>
<dbReference type="GO" id="GO:0005634">
    <property type="term" value="C:nucleus"/>
    <property type="evidence" value="ECO:0007669"/>
    <property type="project" value="TreeGrafter"/>
</dbReference>
<dbReference type="Gene3D" id="3.30.30.30">
    <property type="match status" value="1"/>
</dbReference>
<name>A0A151ZIP2_TIELA</name>
<organism evidence="4 5">
    <name type="scientific">Tieghemostelium lacteum</name>
    <name type="common">Slime mold</name>
    <name type="synonym">Dictyostelium lacteum</name>
    <dbReference type="NCBI Taxonomy" id="361077"/>
    <lineage>
        <taxon>Eukaryota</taxon>
        <taxon>Amoebozoa</taxon>
        <taxon>Evosea</taxon>
        <taxon>Eumycetozoa</taxon>
        <taxon>Dictyostelia</taxon>
        <taxon>Dictyosteliales</taxon>
        <taxon>Raperosteliaceae</taxon>
        <taxon>Tieghemostelium</taxon>
    </lineage>
</organism>
<evidence type="ECO:0000256" key="1">
    <source>
        <dbReference type="ARBA" id="ARBA00022741"/>
    </source>
</evidence>
<dbReference type="Gene3D" id="3.30.420.40">
    <property type="match status" value="2"/>
</dbReference>
<sequence length="793" mass="89292">MFVVGFDFGTKNCTIAVAQKGGVDVIANEVSNRLTPSMVGFGEKERYLGEPALTNQMRQIRNTITNIKRYIGREYKTALEELKKEMFSTFENEGNGYIGCQVQYLNESTEFSCEQILGMLFGKLKKTTEVFVNTKLRDVVISVPVFWNDYQRRAMIDAATIAGLHVLRLMNETTATALSFGIYKAFSETEPTNVLFVDVGDSGTSTAAVQYKKGQLKVLATTFNPNVGSRNFDETLVRYFAKEFQTKYKINVFENKKALLRLGVACEKVKKMLSSNSEVPISIDSLMDDIDVKGTINRDTFEGLIEKDIQDMIEPVRRVIEDSGISVDKFEQIAVTGGGTRSTSLQKKLVEFLGRELNKTINSEESVCRGCAIQCAMLSPLFRVLPFAVNDVATYPITVHYRSQSGVEQKLDLFNTKTPIPSPKPLRISFPVSTSEPFQITARSTYGDIETLQVDKVPTFTNKSSIKAKVWFDIHGIFHIEEVKLVEQILEAEQTEQKEEEQKPQEGTTPEQPKEGSTTSPKPEEAKKVKVQETTLEFVSKKIGLTKQEVQKYFEAECQMQAADLLAQETFDKKNALESYIYDMRTKLTASLKEYATTQEADQFMNKLNLAMDWLETEGDDQTKSVYQNKLDDLTSLGNPITKRSKDREDYPEKVQQLVELASFYKNEALTPSDKYEHIPKEDKEKIIAECDAATEWVNQLVQKDKSTPKTSPCPINASEVQTRKQSLESMSKVILNKPKPAPPKVETPPPQQSTEQKDDPMNNGDGSTNEDVKMDDSNVQPPKDSSNDVEMD</sequence>
<dbReference type="InterPro" id="IPR029047">
    <property type="entry name" value="HSP70_peptide-bd_sf"/>
</dbReference>
<evidence type="ECO:0000256" key="3">
    <source>
        <dbReference type="SAM" id="MobiDB-lite"/>
    </source>
</evidence>
<dbReference type="Gene3D" id="1.20.1270.10">
    <property type="match status" value="1"/>
</dbReference>
<dbReference type="GO" id="GO:0140662">
    <property type="term" value="F:ATP-dependent protein folding chaperone"/>
    <property type="evidence" value="ECO:0007669"/>
    <property type="project" value="InterPro"/>
</dbReference>
<dbReference type="GO" id="GO:0005829">
    <property type="term" value="C:cytosol"/>
    <property type="evidence" value="ECO:0007669"/>
    <property type="project" value="TreeGrafter"/>
</dbReference>
<feature type="region of interest" description="Disordered" evidence="3">
    <location>
        <begin position="704"/>
        <end position="793"/>
    </location>
</feature>
<dbReference type="InterPro" id="IPR013126">
    <property type="entry name" value="Hsp_70_fam"/>
</dbReference>
<feature type="region of interest" description="Disordered" evidence="3">
    <location>
        <begin position="494"/>
        <end position="531"/>
    </location>
</feature>
<feature type="compositionally biased region" description="Basic and acidic residues" evidence="3">
    <location>
        <begin position="522"/>
        <end position="531"/>
    </location>
</feature>
<dbReference type="OrthoDB" id="434160at2759"/>
<proteinExistence type="predicted"/>
<dbReference type="InterPro" id="IPR043129">
    <property type="entry name" value="ATPase_NBD"/>
</dbReference>
<dbReference type="PANTHER" id="PTHR45639:SF4">
    <property type="entry name" value="HSC70CB, ISOFORM G"/>
    <property type="match status" value="1"/>
</dbReference>
<evidence type="ECO:0000313" key="5">
    <source>
        <dbReference type="Proteomes" id="UP000076078"/>
    </source>
</evidence>
<dbReference type="Proteomes" id="UP000076078">
    <property type="component" value="Unassembled WGS sequence"/>
</dbReference>
<dbReference type="FunFam" id="3.90.640.10:FF:000004">
    <property type="entry name" value="Heat shock 70 kDa protein 4"/>
    <property type="match status" value="1"/>
</dbReference>
<feature type="compositionally biased region" description="Pro residues" evidence="3">
    <location>
        <begin position="740"/>
        <end position="752"/>
    </location>
</feature>
<dbReference type="SUPFAM" id="SSF53067">
    <property type="entry name" value="Actin-like ATPase domain"/>
    <property type="match status" value="2"/>
</dbReference>
<comment type="caution">
    <text evidence="4">The sequence shown here is derived from an EMBL/GenBank/DDBJ whole genome shotgun (WGS) entry which is preliminary data.</text>
</comment>
<dbReference type="GO" id="GO:0005524">
    <property type="term" value="F:ATP binding"/>
    <property type="evidence" value="ECO:0007669"/>
    <property type="project" value="UniProtKB-KW"/>
</dbReference>
<dbReference type="EMBL" id="LODT01000025">
    <property type="protein sequence ID" value="KYQ93775.1"/>
    <property type="molecule type" value="Genomic_DNA"/>
</dbReference>
<dbReference type="InterPro" id="IPR029048">
    <property type="entry name" value="HSP70_C_sf"/>
</dbReference>
<dbReference type="FunFam" id="3.30.420.40:FF:000171">
    <property type="entry name" value="Heat shock 70 kDa protein 4"/>
    <property type="match status" value="2"/>
</dbReference>
<dbReference type="Gene3D" id="2.60.34.10">
    <property type="entry name" value="Substrate Binding Domain Of DNAk, Chain A, domain 1"/>
    <property type="match status" value="1"/>
</dbReference>
<dbReference type="FunCoup" id="A0A151ZIP2">
    <property type="interactions" value="1135"/>
</dbReference>
<keyword evidence="2" id="KW-0067">ATP-binding</keyword>
<dbReference type="PANTHER" id="PTHR45639">
    <property type="entry name" value="HSC70CB, ISOFORM G-RELATED"/>
    <property type="match status" value="1"/>
</dbReference>
<dbReference type="AlphaFoldDB" id="A0A151ZIP2"/>
<dbReference type="Gene3D" id="3.90.640.10">
    <property type="entry name" value="Actin, Chain A, domain 4"/>
    <property type="match status" value="1"/>
</dbReference>
<dbReference type="Pfam" id="PF00012">
    <property type="entry name" value="HSP70"/>
    <property type="match status" value="1"/>
</dbReference>
<keyword evidence="5" id="KW-1185">Reference proteome</keyword>
<dbReference type="SUPFAM" id="SSF100920">
    <property type="entry name" value="Heat shock protein 70kD (HSP70), peptide-binding domain"/>
    <property type="match status" value="1"/>
</dbReference>
<dbReference type="PRINTS" id="PR00301">
    <property type="entry name" value="HEATSHOCK70"/>
</dbReference>
<dbReference type="InParanoid" id="A0A151ZIP2"/>
<keyword evidence="1" id="KW-0547">Nucleotide-binding</keyword>
<gene>
    <name evidence="4" type="ORF">DLAC_05165</name>
</gene>